<accession>X1EZN0</accession>
<dbReference type="InterPro" id="IPR002716">
    <property type="entry name" value="PIN_dom"/>
</dbReference>
<evidence type="ECO:0000256" key="3">
    <source>
        <dbReference type="ARBA" id="ARBA00022723"/>
    </source>
</evidence>
<dbReference type="GO" id="GO:0016787">
    <property type="term" value="F:hydrolase activity"/>
    <property type="evidence" value="ECO:0007669"/>
    <property type="project" value="UniProtKB-KW"/>
</dbReference>
<dbReference type="Gene3D" id="3.40.50.1010">
    <property type="entry name" value="5'-nuclease"/>
    <property type="match status" value="1"/>
</dbReference>
<reference evidence="8" key="1">
    <citation type="journal article" date="2014" name="Front. Microbiol.">
        <title>High frequency of phylogenetically diverse reductive dehalogenase-homologous genes in deep subseafloor sedimentary metagenomes.</title>
        <authorList>
            <person name="Kawai M."/>
            <person name="Futagami T."/>
            <person name="Toyoda A."/>
            <person name="Takaki Y."/>
            <person name="Nishi S."/>
            <person name="Hori S."/>
            <person name="Arai W."/>
            <person name="Tsubouchi T."/>
            <person name="Morono Y."/>
            <person name="Uchiyama I."/>
            <person name="Ito T."/>
            <person name="Fujiyama A."/>
            <person name="Inagaki F."/>
            <person name="Takami H."/>
        </authorList>
    </citation>
    <scope>NUCLEOTIDE SEQUENCE</scope>
    <source>
        <strain evidence="8">Expedition CK06-06</strain>
    </source>
</reference>
<dbReference type="Pfam" id="PF01850">
    <property type="entry name" value="PIN"/>
    <property type="match status" value="1"/>
</dbReference>
<sequence>MKVCLDTNVFIAIKNKEEDFGFCTKILDAIEEKHIEGSVSTIVLTEVLVGFYMKNENTEADRFLNSAILNFDVIPVNIDITKKAAQIRAQYRIKLPDAMITASSINSNSDYFITFNKTMLKKLEIQVLSPIEFVKNHL</sequence>
<evidence type="ECO:0000256" key="4">
    <source>
        <dbReference type="ARBA" id="ARBA00022801"/>
    </source>
</evidence>
<dbReference type="GO" id="GO:0004518">
    <property type="term" value="F:nuclease activity"/>
    <property type="evidence" value="ECO:0007669"/>
    <property type="project" value="UniProtKB-KW"/>
</dbReference>
<evidence type="ECO:0000256" key="1">
    <source>
        <dbReference type="ARBA" id="ARBA00001946"/>
    </source>
</evidence>
<evidence type="ECO:0000256" key="5">
    <source>
        <dbReference type="ARBA" id="ARBA00022842"/>
    </source>
</evidence>
<name>X1EZN0_9ZZZZ</name>
<dbReference type="PANTHER" id="PTHR33653:SF1">
    <property type="entry name" value="RIBONUCLEASE VAPC2"/>
    <property type="match status" value="1"/>
</dbReference>
<dbReference type="AlphaFoldDB" id="X1EZN0"/>
<comment type="similarity">
    <text evidence="6">Belongs to the PINc/VapC protein family.</text>
</comment>
<dbReference type="EMBL" id="BART01031403">
    <property type="protein sequence ID" value="GAH14013.1"/>
    <property type="molecule type" value="Genomic_DNA"/>
</dbReference>
<evidence type="ECO:0000256" key="6">
    <source>
        <dbReference type="ARBA" id="ARBA00038093"/>
    </source>
</evidence>
<protein>
    <recommendedName>
        <fullName evidence="7">PIN domain-containing protein</fullName>
    </recommendedName>
</protein>
<evidence type="ECO:0000256" key="2">
    <source>
        <dbReference type="ARBA" id="ARBA00022722"/>
    </source>
</evidence>
<organism evidence="8">
    <name type="scientific">marine sediment metagenome</name>
    <dbReference type="NCBI Taxonomy" id="412755"/>
    <lineage>
        <taxon>unclassified sequences</taxon>
        <taxon>metagenomes</taxon>
        <taxon>ecological metagenomes</taxon>
    </lineage>
</organism>
<keyword evidence="2" id="KW-0540">Nuclease</keyword>
<dbReference type="SUPFAM" id="SSF88723">
    <property type="entry name" value="PIN domain-like"/>
    <property type="match status" value="1"/>
</dbReference>
<gene>
    <name evidence="8" type="ORF">S01H4_54552</name>
</gene>
<proteinExistence type="inferred from homology"/>
<comment type="caution">
    <text evidence="8">The sequence shown here is derived from an EMBL/GenBank/DDBJ whole genome shotgun (WGS) entry which is preliminary data.</text>
</comment>
<keyword evidence="3" id="KW-0479">Metal-binding</keyword>
<keyword evidence="4" id="KW-0378">Hydrolase</keyword>
<evidence type="ECO:0000259" key="7">
    <source>
        <dbReference type="Pfam" id="PF01850"/>
    </source>
</evidence>
<dbReference type="GO" id="GO:0046872">
    <property type="term" value="F:metal ion binding"/>
    <property type="evidence" value="ECO:0007669"/>
    <property type="project" value="UniProtKB-KW"/>
</dbReference>
<feature type="domain" description="PIN" evidence="7">
    <location>
        <begin position="3"/>
        <end position="119"/>
    </location>
</feature>
<dbReference type="PANTHER" id="PTHR33653">
    <property type="entry name" value="RIBONUCLEASE VAPC2"/>
    <property type="match status" value="1"/>
</dbReference>
<dbReference type="InterPro" id="IPR050556">
    <property type="entry name" value="Type_II_TA_system_RNase"/>
</dbReference>
<comment type="cofactor">
    <cofactor evidence="1">
        <name>Mg(2+)</name>
        <dbReference type="ChEBI" id="CHEBI:18420"/>
    </cofactor>
</comment>
<dbReference type="InterPro" id="IPR029060">
    <property type="entry name" value="PIN-like_dom_sf"/>
</dbReference>
<evidence type="ECO:0000313" key="8">
    <source>
        <dbReference type="EMBL" id="GAH14013.1"/>
    </source>
</evidence>
<keyword evidence="5" id="KW-0460">Magnesium</keyword>